<keyword evidence="3" id="KW-0597">Phosphoprotein</keyword>
<keyword evidence="5 7" id="KW-0460">Magnesium</keyword>
<evidence type="ECO:0000256" key="5">
    <source>
        <dbReference type="ARBA" id="ARBA00022842"/>
    </source>
</evidence>
<dbReference type="InterPro" id="IPR005846">
    <property type="entry name" value="A-D-PHexomutase_a/b/a-III"/>
</dbReference>
<feature type="domain" description="Alpha-D-phosphohexomutase alpha/beta/alpha" evidence="11">
    <location>
        <begin position="258"/>
        <end position="364"/>
    </location>
</feature>
<dbReference type="Pfam" id="PF02879">
    <property type="entry name" value="PGM_PMM_II"/>
    <property type="match status" value="1"/>
</dbReference>
<dbReference type="GO" id="GO:0016868">
    <property type="term" value="F:intramolecular phosphotransferase activity"/>
    <property type="evidence" value="ECO:0007669"/>
    <property type="project" value="InterPro"/>
</dbReference>
<keyword evidence="4 7" id="KW-0479">Metal-binding</keyword>
<comment type="similarity">
    <text evidence="2 7">Belongs to the phosphohexose mutase family.</text>
</comment>
<dbReference type="PROSITE" id="PS00710">
    <property type="entry name" value="PGM_PMM"/>
    <property type="match status" value="1"/>
</dbReference>
<dbReference type="Pfam" id="PF02880">
    <property type="entry name" value="PGM_PMM_III"/>
    <property type="match status" value="1"/>
</dbReference>
<dbReference type="Proteomes" id="UP000271003">
    <property type="component" value="Chromosome"/>
</dbReference>
<feature type="domain" description="Alpha-D-phosphohexomutase C-terminal" evidence="8">
    <location>
        <begin position="389"/>
        <end position="449"/>
    </location>
</feature>
<evidence type="ECO:0000259" key="11">
    <source>
        <dbReference type="Pfam" id="PF02880"/>
    </source>
</evidence>
<dbReference type="Gene3D" id="3.30.310.50">
    <property type="entry name" value="Alpha-D-phosphohexomutase, C-terminal domain"/>
    <property type="match status" value="1"/>
</dbReference>
<proteinExistence type="inferred from homology"/>
<evidence type="ECO:0000313" key="13">
    <source>
        <dbReference type="Proteomes" id="UP000271003"/>
    </source>
</evidence>
<gene>
    <name evidence="12" type="primary">pgm</name>
    <name evidence="12" type="ORF">SUTMEG_00480</name>
</gene>
<dbReference type="InterPro" id="IPR005843">
    <property type="entry name" value="A-D-PHexomutase_C"/>
</dbReference>
<feature type="domain" description="Alpha-D-phosphohexomutase alpha/beta/alpha" evidence="10">
    <location>
        <begin position="154"/>
        <end position="253"/>
    </location>
</feature>
<sequence>MQVDGSIFKAYDIRGIVDKTLTEEACRAVGRVLGTMALEAGNRTFAVGRDGRLTGERLQKALMEGIVSTGVDVVDIGTVPTPVLYFATKFLKTRSGVAVTGSHNPPEYNGLKMLVDDVTLCSDDIQMIRERIMTEDWVKTDKPGTITRVDVLDEYVERATRGLKLKRRLKVAGDAGNGIAGPAMCRLMGALGDKVDFVPLFADVDGTFPNHHPDPSKPANLADLIEAVRATGADYGFATDGDGDRLGVVTKTGEVIFPDRLMMLFAEDMLAEHPGAQIVYDVKCSRKLVDVIREKGGEPTISATGHSLVKAKLRQTNAPLAGEMSGHIFFNDERWFGFDDGLYAALRLLEILSRSDDPSKTLSDLPSAVNTPELQIPTAEGENKRFIERLRNEAQFPDAKDVIRVDGLRVEWEDGFALARSSNTTPVVVVRLEGDTPEALARIRRTFAAALKAVDPSMVIPE</sequence>
<name>A0A2Z6I997_9BURK</name>
<dbReference type="PANTHER" id="PTHR43771">
    <property type="entry name" value="PHOSPHOMANNOMUTASE"/>
    <property type="match status" value="1"/>
</dbReference>
<dbReference type="GO" id="GO:0005975">
    <property type="term" value="P:carbohydrate metabolic process"/>
    <property type="evidence" value="ECO:0007669"/>
    <property type="project" value="InterPro"/>
</dbReference>
<organism evidence="12 13">
    <name type="scientific">Sutterella megalosphaeroides</name>
    <dbReference type="NCBI Taxonomy" id="2494234"/>
    <lineage>
        <taxon>Bacteria</taxon>
        <taxon>Pseudomonadati</taxon>
        <taxon>Pseudomonadota</taxon>
        <taxon>Betaproteobacteria</taxon>
        <taxon>Burkholderiales</taxon>
        <taxon>Sutterellaceae</taxon>
        <taxon>Sutterella</taxon>
    </lineage>
</organism>
<dbReference type="InterPro" id="IPR005841">
    <property type="entry name" value="Alpha-D-phosphohexomutase_SF"/>
</dbReference>
<dbReference type="InterPro" id="IPR016055">
    <property type="entry name" value="A-D-PHexomutase_a/b/a-I/II/III"/>
</dbReference>
<dbReference type="Pfam" id="PF00408">
    <property type="entry name" value="PGM_PMM_IV"/>
    <property type="match status" value="1"/>
</dbReference>
<evidence type="ECO:0000256" key="7">
    <source>
        <dbReference type="RuleBase" id="RU004326"/>
    </source>
</evidence>
<protein>
    <submittedName>
        <fullName evidence="12">Phosphoglucomutase</fullName>
    </submittedName>
</protein>
<dbReference type="OrthoDB" id="9803322at2"/>
<dbReference type="Pfam" id="PF02878">
    <property type="entry name" value="PGM_PMM_I"/>
    <property type="match status" value="1"/>
</dbReference>
<dbReference type="PANTHER" id="PTHR43771:SF2">
    <property type="entry name" value="PHOSPHOMANNOMUTASE_PHOSPHOGLUCOMUTASE"/>
    <property type="match status" value="1"/>
</dbReference>
<reference evidence="12 13" key="1">
    <citation type="journal article" date="2018" name="Int. J. Syst. Evol. Microbiol.">
        <title>Mesosutterella multiformis gen. nov., sp. nov., a member of the family Sutterellaceae and Sutterella megalosphaeroides sp. nov., isolated from human faeces.</title>
        <authorList>
            <person name="Sakamoto M."/>
            <person name="Ikeyama N."/>
            <person name="Kunihiro T."/>
            <person name="Iino T."/>
            <person name="Yuki M."/>
            <person name="Ohkuma M."/>
        </authorList>
    </citation>
    <scope>NUCLEOTIDE SEQUENCE [LARGE SCALE GENOMIC DNA]</scope>
    <source>
        <strain evidence="12 13">6FBBBH3</strain>
    </source>
</reference>
<dbReference type="InterPro" id="IPR005844">
    <property type="entry name" value="A-D-PHexomutase_a/b/a-I"/>
</dbReference>
<evidence type="ECO:0000256" key="6">
    <source>
        <dbReference type="ARBA" id="ARBA00023235"/>
    </source>
</evidence>
<dbReference type="InterPro" id="IPR005845">
    <property type="entry name" value="A-D-PHexomutase_a/b/a-II"/>
</dbReference>
<dbReference type="InterPro" id="IPR036900">
    <property type="entry name" value="A-D-PHexomutase_C_sf"/>
</dbReference>
<evidence type="ECO:0000259" key="10">
    <source>
        <dbReference type="Pfam" id="PF02879"/>
    </source>
</evidence>
<evidence type="ECO:0000256" key="4">
    <source>
        <dbReference type="ARBA" id="ARBA00022723"/>
    </source>
</evidence>
<evidence type="ECO:0000256" key="2">
    <source>
        <dbReference type="ARBA" id="ARBA00010231"/>
    </source>
</evidence>
<dbReference type="SUPFAM" id="SSF55957">
    <property type="entry name" value="Phosphoglucomutase, C-terminal domain"/>
    <property type="match status" value="1"/>
</dbReference>
<accession>A0A2Z6I997</accession>
<keyword evidence="13" id="KW-1185">Reference proteome</keyword>
<evidence type="ECO:0000313" key="12">
    <source>
        <dbReference type="EMBL" id="BBF22157.1"/>
    </source>
</evidence>
<evidence type="ECO:0000259" key="9">
    <source>
        <dbReference type="Pfam" id="PF02878"/>
    </source>
</evidence>
<dbReference type="Gene3D" id="3.40.120.10">
    <property type="entry name" value="Alpha-D-Glucose-1,6-Bisphosphate, subunit A, domain 3"/>
    <property type="match status" value="3"/>
</dbReference>
<dbReference type="GO" id="GO:0000287">
    <property type="term" value="F:magnesium ion binding"/>
    <property type="evidence" value="ECO:0007669"/>
    <property type="project" value="InterPro"/>
</dbReference>
<dbReference type="PRINTS" id="PR00509">
    <property type="entry name" value="PGMPMM"/>
</dbReference>
<evidence type="ECO:0000256" key="3">
    <source>
        <dbReference type="ARBA" id="ARBA00022553"/>
    </source>
</evidence>
<evidence type="ECO:0000256" key="1">
    <source>
        <dbReference type="ARBA" id="ARBA00001946"/>
    </source>
</evidence>
<comment type="cofactor">
    <cofactor evidence="1">
        <name>Mg(2+)</name>
        <dbReference type="ChEBI" id="CHEBI:18420"/>
    </cofactor>
</comment>
<dbReference type="RefSeq" id="WP_120175828.1">
    <property type="nucleotide sequence ID" value="NZ_AP018786.1"/>
</dbReference>
<dbReference type="EMBL" id="AP018786">
    <property type="protein sequence ID" value="BBF22157.1"/>
    <property type="molecule type" value="Genomic_DNA"/>
</dbReference>
<keyword evidence="6" id="KW-0413">Isomerase</keyword>
<feature type="domain" description="Alpha-D-phosphohexomutase alpha/beta/alpha" evidence="9">
    <location>
        <begin position="7"/>
        <end position="137"/>
    </location>
</feature>
<dbReference type="InterPro" id="IPR016066">
    <property type="entry name" value="A-D-PHexomutase_CS"/>
</dbReference>
<evidence type="ECO:0000259" key="8">
    <source>
        <dbReference type="Pfam" id="PF00408"/>
    </source>
</evidence>
<dbReference type="KEGG" id="sutt:SUTMEG_00480"/>
<dbReference type="CDD" id="cd03089">
    <property type="entry name" value="PMM_PGM"/>
    <property type="match status" value="1"/>
</dbReference>
<dbReference type="AlphaFoldDB" id="A0A2Z6I997"/>
<dbReference type="SUPFAM" id="SSF53738">
    <property type="entry name" value="Phosphoglucomutase, first 3 domains"/>
    <property type="match status" value="3"/>
</dbReference>